<organism evidence="1 2">
    <name type="scientific">Streptococcus sanguinis SK330</name>
    <dbReference type="NCBI Taxonomy" id="888813"/>
    <lineage>
        <taxon>Bacteria</taxon>
        <taxon>Bacillati</taxon>
        <taxon>Bacillota</taxon>
        <taxon>Bacilli</taxon>
        <taxon>Lactobacillales</taxon>
        <taxon>Streptococcaceae</taxon>
        <taxon>Streptococcus</taxon>
    </lineage>
</organism>
<dbReference type="HOGENOM" id="CLU_194667_0_0_9"/>
<proteinExistence type="predicted"/>
<evidence type="ECO:0000313" key="1">
    <source>
        <dbReference type="EMBL" id="EGF12496.1"/>
    </source>
</evidence>
<dbReference type="EMBL" id="AFBD01000013">
    <property type="protein sequence ID" value="EGF12496.1"/>
    <property type="molecule type" value="Genomic_DNA"/>
</dbReference>
<name>F2CAS0_STRSA</name>
<protein>
    <submittedName>
        <fullName evidence="1">Uncharacterized protein</fullName>
    </submittedName>
</protein>
<comment type="caution">
    <text evidence="1">The sequence shown here is derived from an EMBL/GenBank/DDBJ whole genome shotgun (WGS) entry which is preliminary data.</text>
</comment>
<dbReference type="AlphaFoldDB" id="F2CAS0"/>
<sequence>MYSDEVIEYYKKGYRRIYDNFFFSFKIYACDCLMMKRACVSTLKQLEQLNQKSISLDQLSTYRLMLPYKQAVERELRNLEKR</sequence>
<accession>F2CAS0</accession>
<gene>
    <name evidence="1" type="ORF">HMPREF9386_2276</name>
</gene>
<evidence type="ECO:0000313" key="2">
    <source>
        <dbReference type="Proteomes" id="UP000005955"/>
    </source>
</evidence>
<reference evidence="1 2" key="1">
    <citation type="submission" date="2011-02" db="EMBL/GenBank/DDBJ databases">
        <authorList>
            <person name="Muzny D."/>
            <person name="Qin X."/>
            <person name="Deng J."/>
            <person name="Jiang H."/>
            <person name="Liu Y."/>
            <person name="Qu J."/>
            <person name="Song X.-Z."/>
            <person name="Zhang L."/>
            <person name="Thornton R."/>
            <person name="Coyle M."/>
            <person name="Francisco L."/>
            <person name="Jackson L."/>
            <person name="Javaid M."/>
            <person name="Korchina V."/>
            <person name="Kovar C."/>
            <person name="Mata R."/>
            <person name="Mathew T."/>
            <person name="Ngo R."/>
            <person name="Nguyen L."/>
            <person name="Nguyen N."/>
            <person name="Okwuonu G."/>
            <person name="Ongeri F."/>
            <person name="Pham C."/>
            <person name="Simmons D."/>
            <person name="Wilczek-Boney K."/>
            <person name="Hale W."/>
            <person name="Jakkamsetti A."/>
            <person name="Pham P."/>
            <person name="Ruth R."/>
            <person name="San Lucas F."/>
            <person name="Warren J."/>
            <person name="Zhang J."/>
            <person name="Zhao Z."/>
            <person name="Zhou C."/>
            <person name="Zhu D."/>
            <person name="Lee S."/>
            <person name="Bess C."/>
            <person name="Blankenburg K."/>
            <person name="Forbes L."/>
            <person name="Fu Q."/>
            <person name="Gubbala S."/>
            <person name="Hirani K."/>
            <person name="Jayaseelan J.C."/>
            <person name="Lara F."/>
            <person name="Munidasa M."/>
            <person name="Palculict T."/>
            <person name="Patil S."/>
            <person name="Pu L.-L."/>
            <person name="Saada N."/>
            <person name="Tang L."/>
            <person name="Weissenberger G."/>
            <person name="Zhu Y."/>
            <person name="Hemphill L."/>
            <person name="Shang Y."/>
            <person name="Youmans B."/>
            <person name="Ayvaz T."/>
            <person name="Ross M."/>
            <person name="Santibanez J."/>
            <person name="Aqrawi P."/>
            <person name="Gross S."/>
            <person name="Joshi V."/>
            <person name="Fowler G."/>
            <person name="Nazareth L."/>
            <person name="Reid J."/>
            <person name="Worley K."/>
            <person name="Petrosino J."/>
            <person name="Highlander S."/>
            <person name="Gibbs R."/>
        </authorList>
    </citation>
    <scope>NUCLEOTIDE SEQUENCE [LARGE SCALE GENOMIC DNA]</scope>
    <source>
        <strain evidence="1 2">SK330</strain>
    </source>
</reference>
<dbReference type="Proteomes" id="UP000005955">
    <property type="component" value="Unassembled WGS sequence"/>
</dbReference>